<dbReference type="SUPFAM" id="SSF52047">
    <property type="entry name" value="RNI-like"/>
    <property type="match status" value="1"/>
</dbReference>
<dbReference type="InterPro" id="IPR036047">
    <property type="entry name" value="F-box-like_dom_sf"/>
</dbReference>
<keyword evidence="3" id="KW-1185">Reference proteome</keyword>
<organism evidence="2 3">
    <name type="scientific">Clydaea vesicula</name>
    <dbReference type="NCBI Taxonomy" id="447962"/>
    <lineage>
        <taxon>Eukaryota</taxon>
        <taxon>Fungi</taxon>
        <taxon>Fungi incertae sedis</taxon>
        <taxon>Chytridiomycota</taxon>
        <taxon>Chytridiomycota incertae sedis</taxon>
        <taxon>Chytridiomycetes</taxon>
        <taxon>Lobulomycetales</taxon>
        <taxon>Lobulomycetaceae</taxon>
        <taxon>Clydaea</taxon>
    </lineage>
</organism>
<dbReference type="InterPro" id="IPR032675">
    <property type="entry name" value="LRR_dom_sf"/>
</dbReference>
<dbReference type="AlphaFoldDB" id="A0AAD5TYR2"/>
<feature type="domain" description="F-box" evidence="1">
    <location>
        <begin position="74"/>
        <end position="126"/>
    </location>
</feature>
<sequence length="496" mass="57908">MLEELIFFLFDTTRLVAQQSYKNEEMKCILDKAKVLIEKVLQSNKPESNSTQCKLISKRKSLSKTHNSYSAINQFPNEILHIIFSFLKLQRCGSDYNKNKNLLNLTLVNKQWSSVASSLLWTKIYTSDSYESLYLILKGLKLNHDYSKFKKYWFKPDIYSIIFCNGYAPKLLLTLKKSLLKLITLYAENLKELILIPSDIEGRDWYGNIEFDLDDLTEIFKNCPKLDTLKVNTINFDFSNTFITENDIFNDFTEKKNWILKRGFAQLKSLSVIDMRGRKRFSFFRSNPLNSIVNLELYDIIMQFSDSLVQGDLSNLRSLSLLDGEHFNHKTLHNILEKAKNLKVFCFNSGITDDIFDTFVANNINLEEIDCSIFSADVFAEEFSGSWEGLSKFFLSSGSQLKRFKITTYSSFELDDKKLTFLSNALPKLESFGLWTRVESNVYDYEYTPVWRSISLEALRNYLNNVKTLKEVYCLVNDRDDIKKLFKEYNISVIEE</sequence>
<name>A0AAD5TYR2_9FUNG</name>
<dbReference type="SUPFAM" id="SSF81383">
    <property type="entry name" value="F-box domain"/>
    <property type="match status" value="1"/>
</dbReference>
<dbReference type="Pfam" id="PF12937">
    <property type="entry name" value="F-box-like"/>
    <property type="match status" value="1"/>
</dbReference>
<dbReference type="Gene3D" id="3.80.10.10">
    <property type="entry name" value="Ribonuclease Inhibitor"/>
    <property type="match status" value="1"/>
</dbReference>
<evidence type="ECO:0000313" key="2">
    <source>
        <dbReference type="EMBL" id="KAJ3216438.1"/>
    </source>
</evidence>
<dbReference type="InterPro" id="IPR001810">
    <property type="entry name" value="F-box_dom"/>
</dbReference>
<protein>
    <recommendedName>
        <fullName evidence="1">F-box domain-containing protein</fullName>
    </recommendedName>
</protein>
<gene>
    <name evidence="2" type="ORF">HK099_005867</name>
</gene>
<evidence type="ECO:0000313" key="3">
    <source>
        <dbReference type="Proteomes" id="UP001211065"/>
    </source>
</evidence>
<evidence type="ECO:0000259" key="1">
    <source>
        <dbReference type="Pfam" id="PF12937"/>
    </source>
</evidence>
<accession>A0AAD5TYR2</accession>
<dbReference type="Gene3D" id="1.20.1280.50">
    <property type="match status" value="1"/>
</dbReference>
<reference evidence="2" key="1">
    <citation type="submission" date="2020-05" db="EMBL/GenBank/DDBJ databases">
        <title>Phylogenomic resolution of chytrid fungi.</title>
        <authorList>
            <person name="Stajich J.E."/>
            <person name="Amses K."/>
            <person name="Simmons R."/>
            <person name="Seto K."/>
            <person name="Myers J."/>
            <person name="Bonds A."/>
            <person name="Quandt C.A."/>
            <person name="Barry K."/>
            <person name="Liu P."/>
            <person name="Grigoriev I."/>
            <person name="Longcore J.E."/>
            <person name="James T.Y."/>
        </authorList>
    </citation>
    <scope>NUCLEOTIDE SEQUENCE</scope>
    <source>
        <strain evidence="2">JEL0476</strain>
    </source>
</reference>
<comment type="caution">
    <text evidence="2">The sequence shown here is derived from an EMBL/GenBank/DDBJ whole genome shotgun (WGS) entry which is preliminary data.</text>
</comment>
<dbReference type="Proteomes" id="UP001211065">
    <property type="component" value="Unassembled WGS sequence"/>
</dbReference>
<proteinExistence type="predicted"/>
<dbReference type="EMBL" id="JADGJW010000479">
    <property type="protein sequence ID" value="KAJ3216438.1"/>
    <property type="molecule type" value="Genomic_DNA"/>
</dbReference>